<feature type="domain" description="Ints3-like C-terminal" evidence="8">
    <location>
        <begin position="757"/>
        <end position="998"/>
    </location>
</feature>
<evidence type="ECO:0000256" key="1">
    <source>
        <dbReference type="ARBA" id="ARBA00004123"/>
    </source>
</evidence>
<dbReference type="PANTHER" id="PTHR13587:SF7">
    <property type="entry name" value="INTEGRATOR COMPLEX SUBUNIT 3"/>
    <property type="match status" value="1"/>
</dbReference>
<evidence type="ECO:0000313" key="11">
    <source>
        <dbReference type="RefSeq" id="XP_010273208.1"/>
    </source>
</evidence>
<organism evidence="9 13">
    <name type="scientific">Nelumbo nucifera</name>
    <name type="common">Sacred lotus</name>
    <dbReference type="NCBI Taxonomy" id="4432"/>
    <lineage>
        <taxon>Eukaryota</taxon>
        <taxon>Viridiplantae</taxon>
        <taxon>Streptophyta</taxon>
        <taxon>Embryophyta</taxon>
        <taxon>Tracheophyta</taxon>
        <taxon>Spermatophyta</taxon>
        <taxon>Magnoliopsida</taxon>
        <taxon>Proteales</taxon>
        <taxon>Nelumbonaceae</taxon>
        <taxon>Nelumbo</taxon>
    </lineage>
</organism>
<comment type="similarity">
    <text evidence="3">Belongs to the Integrator subunit 3 family.</text>
</comment>
<sequence>MSSKLLRIAAHEAENLTEVSLREDFELLKHKLKPPFPLTIPSPEEYLQLNRAILFGLLTEPQLAKTHSTHLHAIVTDGYGFFVSLVLKLVTESYPKLLEPVRVQLIWVTSKLVDVSATGVDNLLISLLRQIVGGDFSDVNLWLAMEMLKVLLGHWDWLLGEPLLLTSALFTYLRLLADHYRLSGHPKLEKLKRMEIDFCVKVLREHFNLCLQIGRDLIRLLQDLFNIPEFRSIWKDLLLNPDEFRVPGFSDITHLYHLRTKSRYLLLRITPEMETQLRFLLTHVRWGSQKRYQAWFARKFFCGPERETLIPDLIRFICCAHHPPNEIIQSNIIQRWAIIGWLLKCCRKNHVEANAKLALFFDWLFFDERVDNIMNIEPGILLMVNSIPKYVDMTHTLLEFLFLLVDNYDVARKDVIVRGVSIAFGTLIRKGVVHSLDTLISCNALSPLLKERLVSIFPSSKSGASKVLNPACLPHCSLSPLTLPSPPNTRSQLSLSKELKTPASTREEGLKNKVIDTYSCVLDSPLSNCSTVVKSSESQDDIIFNLVQNLGESIKQSYKVGLQTLDKILVLFANLGSEMLDIAFRCDSVLTVEALACRITDAFKLQNYKMFSPLDSPSIDSNFDDEIESATAVVIRNYIFSQNERMQKMILFWLENDCPVGARLLSYASRLAYEVNLMGCTMDPIDTNNSVDLSGPEISLLKCHVDEYVSFRSSVQKGSLDAPVSISTVNGGLVTSLVEDAFSAYRCYLVFSQNILHKEEDGALGKLLFSDLKSCCGWIRKRLKSLFCSTFSYLSDLSTGEEDIIQLLVEQLDHVDVVGMQFDLGLKKFFMFGLDSNIISHLVKSSLSWGFVEQQKLWLLMRSEFAVSKLQVNKVVLDFFSSGVLDPKVHSIAAGGLLMLCSCCAPTPELVGTMISLPNGIFQDFAATVLASWAVSNAMMLFDSLANCLEKANNKNEDVAHINSGGMRINHSSILKLLSFLNKEGMRSISFPNKEFVSIPEIRAIVTAASVAQESG</sequence>
<keyword evidence="4" id="KW-0963">Cytoplasm</keyword>
<evidence type="ECO:0000256" key="3">
    <source>
        <dbReference type="ARBA" id="ARBA00006130"/>
    </source>
</evidence>
<accession>A0A1U8B1X4</accession>
<dbReference type="RefSeq" id="XP_010273213.1">
    <property type="nucleotide sequence ID" value="XM_010274911.2"/>
</dbReference>
<dbReference type="eggNOG" id="KOG4262">
    <property type="taxonomic scope" value="Eukaryota"/>
</dbReference>
<dbReference type="OrthoDB" id="2021145at2759"/>
<evidence type="ECO:0000256" key="6">
    <source>
        <dbReference type="SAM" id="MobiDB-lite"/>
    </source>
</evidence>
<evidence type="ECO:0000256" key="2">
    <source>
        <dbReference type="ARBA" id="ARBA00004496"/>
    </source>
</evidence>
<dbReference type="Proteomes" id="UP000189703">
    <property type="component" value="Unplaced"/>
</dbReference>
<dbReference type="InterPro" id="IPR045334">
    <property type="entry name" value="INTS3"/>
</dbReference>
<dbReference type="Pfam" id="PF10189">
    <property type="entry name" value="Ints3_N"/>
    <property type="match status" value="1"/>
</dbReference>
<evidence type="ECO:0000256" key="4">
    <source>
        <dbReference type="ARBA" id="ARBA00022490"/>
    </source>
</evidence>
<comment type="subcellular location">
    <subcellularLocation>
        <location evidence="2">Cytoplasm</location>
    </subcellularLocation>
    <subcellularLocation>
        <location evidence="1">Nucleus</location>
    </subcellularLocation>
</comment>
<feature type="domain" description="Integrator complex subunit 3 N-terminal" evidence="7">
    <location>
        <begin position="45"/>
        <end position="453"/>
    </location>
</feature>
<keyword evidence="9" id="KW-1185">Reference proteome</keyword>
<dbReference type="OMA" id="FICCVHH"/>
<dbReference type="InterPro" id="IPR056518">
    <property type="entry name" value="HEAT_Ints3_C"/>
</dbReference>
<keyword evidence="5" id="KW-0539">Nucleus</keyword>
<proteinExistence type="inferred from homology"/>
<evidence type="ECO:0000313" key="13">
    <source>
        <dbReference type="RefSeq" id="XP_010273213.1"/>
    </source>
</evidence>
<evidence type="ECO:0000256" key="5">
    <source>
        <dbReference type="ARBA" id="ARBA00023242"/>
    </source>
</evidence>
<dbReference type="RefSeq" id="XP_010273207.1">
    <property type="nucleotide sequence ID" value="XM_010274905.2"/>
</dbReference>
<dbReference type="RefSeq" id="XP_010273208.1">
    <property type="nucleotide sequence ID" value="XM_010274906.2"/>
</dbReference>
<dbReference type="STRING" id="4432.A0A1U8B1X4"/>
<reference evidence="10 11" key="1">
    <citation type="submission" date="2025-04" db="UniProtKB">
        <authorList>
            <consortium name="RefSeq"/>
        </authorList>
    </citation>
    <scope>IDENTIFICATION</scope>
</reference>
<evidence type="ECO:0000259" key="8">
    <source>
        <dbReference type="Pfam" id="PF24566"/>
    </source>
</evidence>
<name>A0A1U8B1X4_NELNU</name>
<dbReference type="GO" id="GO:0005737">
    <property type="term" value="C:cytoplasm"/>
    <property type="evidence" value="ECO:0000318"/>
    <property type="project" value="GO_Central"/>
</dbReference>
<gene>
    <name evidence="10 11 12 13" type="primary">LOC104608818</name>
</gene>
<dbReference type="GeneID" id="104608818"/>
<dbReference type="RefSeq" id="XP_010273211.1">
    <property type="nucleotide sequence ID" value="XM_010274909.2"/>
</dbReference>
<dbReference type="KEGG" id="nnu:104608818"/>
<feature type="region of interest" description="Disordered" evidence="6">
    <location>
        <begin position="483"/>
        <end position="502"/>
    </location>
</feature>
<evidence type="ECO:0000313" key="9">
    <source>
        <dbReference type="Proteomes" id="UP000189703"/>
    </source>
</evidence>
<dbReference type="GO" id="GO:0005634">
    <property type="term" value="C:nucleus"/>
    <property type="evidence" value="ECO:0007669"/>
    <property type="project" value="UniProtKB-SubCell"/>
</dbReference>
<dbReference type="InterPro" id="IPR019333">
    <property type="entry name" value="INTS3_N"/>
</dbReference>
<evidence type="ECO:0000313" key="12">
    <source>
        <dbReference type="RefSeq" id="XP_010273211.1"/>
    </source>
</evidence>
<evidence type="ECO:0000313" key="10">
    <source>
        <dbReference type="RefSeq" id="XP_010273207.1"/>
    </source>
</evidence>
<dbReference type="AlphaFoldDB" id="A0A1U8B1X4"/>
<dbReference type="Pfam" id="PF24566">
    <property type="entry name" value="HEAT_Ints3_C"/>
    <property type="match status" value="1"/>
</dbReference>
<evidence type="ECO:0000259" key="7">
    <source>
        <dbReference type="Pfam" id="PF10189"/>
    </source>
</evidence>
<protein>
    <submittedName>
        <fullName evidence="10 11">Uncharacterized protein LOC104608818</fullName>
    </submittedName>
</protein>
<dbReference type="PANTHER" id="PTHR13587">
    <property type="entry name" value="INTEGRATOR COMPLEX SUBUNIT 3"/>
    <property type="match status" value="1"/>
</dbReference>